<accession>A0A7G9GSB5</accession>
<keyword evidence="1" id="KW-0547">Nucleotide-binding</keyword>
<dbReference type="Pfam" id="PF00005">
    <property type="entry name" value="ABC_tran"/>
    <property type="match status" value="1"/>
</dbReference>
<name>A0A7G9GSB5_9FIRM</name>
<dbReference type="InterPro" id="IPR003439">
    <property type="entry name" value="ABC_transporter-like_ATP-bd"/>
</dbReference>
<proteinExistence type="predicted"/>
<feature type="transmembrane region" description="Helical" evidence="3">
    <location>
        <begin position="253"/>
        <end position="275"/>
    </location>
</feature>
<dbReference type="GO" id="GO:0016887">
    <property type="term" value="F:ATP hydrolysis activity"/>
    <property type="evidence" value="ECO:0007669"/>
    <property type="project" value="InterPro"/>
</dbReference>
<feature type="transmembrane region" description="Helical" evidence="3">
    <location>
        <begin position="586"/>
        <end position="608"/>
    </location>
</feature>
<dbReference type="InterPro" id="IPR027417">
    <property type="entry name" value="P-loop_NTPase"/>
</dbReference>
<evidence type="ECO:0000256" key="3">
    <source>
        <dbReference type="SAM" id="Phobius"/>
    </source>
</evidence>
<dbReference type="GO" id="GO:0005886">
    <property type="term" value="C:plasma membrane"/>
    <property type="evidence" value="ECO:0007669"/>
    <property type="project" value="TreeGrafter"/>
</dbReference>
<evidence type="ECO:0000313" key="6">
    <source>
        <dbReference type="Proteomes" id="UP000515856"/>
    </source>
</evidence>
<dbReference type="PROSITE" id="PS50893">
    <property type="entry name" value="ABC_TRANSPORTER_2"/>
    <property type="match status" value="1"/>
</dbReference>
<dbReference type="PANTHER" id="PTHR24220:SF692">
    <property type="entry name" value="ABC TRANSPORTER DOMAIN-CONTAINING PROTEIN"/>
    <property type="match status" value="1"/>
</dbReference>
<evidence type="ECO:0000256" key="2">
    <source>
        <dbReference type="ARBA" id="ARBA00022840"/>
    </source>
</evidence>
<evidence type="ECO:0000259" key="4">
    <source>
        <dbReference type="PROSITE" id="PS50893"/>
    </source>
</evidence>
<dbReference type="KEGG" id="ehn:H9Q80_07080"/>
<dbReference type="RefSeq" id="WP_117454666.1">
    <property type="nucleotide sequence ID" value="NZ_CP060636.1"/>
</dbReference>
<dbReference type="GO" id="GO:0022857">
    <property type="term" value="F:transmembrane transporter activity"/>
    <property type="evidence" value="ECO:0007669"/>
    <property type="project" value="TreeGrafter"/>
</dbReference>
<dbReference type="Gene3D" id="3.40.50.300">
    <property type="entry name" value="P-loop containing nucleotide triphosphate hydrolases"/>
    <property type="match status" value="1"/>
</dbReference>
<dbReference type="PROSITE" id="PS00211">
    <property type="entry name" value="ABC_TRANSPORTER_1"/>
    <property type="match status" value="1"/>
</dbReference>
<sequence length="619" mass="71537">MIEIKNIHIAYQNEELIKDGSLSFSDGTVNVIIGKSGIGKTALLYHIGCISAKHDETYKIDGEEIDLNNEYAISQIRRQKFAYLLQDYILFDQYDVLGNLKLYASFKGLEYTQQEYQEMLSMVGLSVSLHQDITTLSGGERQRLAIACTLCKKPEILLLDEPSSALDKENEKVLFEVLRRLAYEKKLCIIMVSHSQTAKAYADKLYTIEDQTIKCLKDTSININHEDTDQMQPLHLSFYTSYIKYFFLKFRKLNVFMMAMLVIAISCLCGSLTYYDIYANKSFSELESISNKQLLITSSKDNIYLDQQIDYLNEKDIQKFRDSTIELHPYYQMYASVIGQNECIILPYFDDFHMNDDLFKTLNGVAEHGIYLSNDFYLGLSETDIKDNKLPMDILIREHKGEKVKQHVLTIQIDVKGVLGSKEKVSYLQNSTNYIYMYYKDMEKMYKQTSDSDQYIAYIATADRFEYLVNLKEKVLSNGLGVNEGTIDMQSLQDTLTTREKMQMMLACGIAFIFIMINLFQQLNYLYKRKKEFALLMINGLAKRNLIWLCLLELIMKFVITMILGFIILAIGGVCLNVMDILLANIKFAILMIFLLLVSVITTYALFIQRYTPESILRE</sequence>
<dbReference type="GO" id="GO:0005524">
    <property type="term" value="F:ATP binding"/>
    <property type="evidence" value="ECO:0007669"/>
    <property type="project" value="UniProtKB-KW"/>
</dbReference>
<feature type="transmembrane region" description="Helical" evidence="3">
    <location>
        <begin position="504"/>
        <end position="526"/>
    </location>
</feature>
<keyword evidence="3" id="KW-1133">Transmembrane helix</keyword>
<dbReference type="PANTHER" id="PTHR24220">
    <property type="entry name" value="IMPORT ATP-BINDING PROTEIN"/>
    <property type="match status" value="1"/>
</dbReference>
<dbReference type="InterPro" id="IPR017871">
    <property type="entry name" value="ABC_transporter-like_CS"/>
</dbReference>
<dbReference type="InterPro" id="IPR003593">
    <property type="entry name" value="AAA+_ATPase"/>
</dbReference>
<dbReference type="SMART" id="SM00382">
    <property type="entry name" value="AAA"/>
    <property type="match status" value="1"/>
</dbReference>
<feature type="transmembrane region" description="Helical" evidence="3">
    <location>
        <begin position="546"/>
        <end position="574"/>
    </location>
</feature>
<keyword evidence="3" id="KW-0472">Membrane</keyword>
<keyword evidence="6" id="KW-1185">Reference proteome</keyword>
<dbReference type="AlphaFoldDB" id="A0A7G9GSB5"/>
<organism evidence="5 6">
    <name type="scientific">[Eubacterium] hominis</name>
    <dbReference type="NCBI Taxonomy" id="2764325"/>
    <lineage>
        <taxon>Bacteria</taxon>
        <taxon>Bacillati</taxon>
        <taxon>Bacillota</taxon>
        <taxon>Erysipelotrichia</taxon>
        <taxon>Erysipelotrichales</taxon>
        <taxon>Erysipelotrichaceae</taxon>
        <taxon>Amedibacillus</taxon>
    </lineage>
</organism>
<reference evidence="5 6" key="1">
    <citation type="submission" date="2020-08" db="EMBL/GenBank/DDBJ databases">
        <authorList>
            <person name="Liu C."/>
            <person name="Sun Q."/>
        </authorList>
    </citation>
    <scope>NUCLEOTIDE SEQUENCE [LARGE SCALE GENOMIC DNA]</scope>
    <source>
        <strain evidence="5 6">NSJ-61</strain>
    </source>
</reference>
<feature type="domain" description="ABC transporter" evidence="4">
    <location>
        <begin position="2"/>
        <end position="235"/>
    </location>
</feature>
<dbReference type="InterPro" id="IPR015854">
    <property type="entry name" value="ABC_transpr_LolD-like"/>
</dbReference>
<dbReference type="SUPFAM" id="SSF52540">
    <property type="entry name" value="P-loop containing nucleoside triphosphate hydrolases"/>
    <property type="match status" value="1"/>
</dbReference>
<protein>
    <submittedName>
        <fullName evidence="5">ATP-binding cassette domain-containing protein</fullName>
    </submittedName>
</protein>
<keyword evidence="3" id="KW-0812">Transmembrane</keyword>
<evidence type="ECO:0000256" key="1">
    <source>
        <dbReference type="ARBA" id="ARBA00022741"/>
    </source>
</evidence>
<dbReference type="Proteomes" id="UP000515856">
    <property type="component" value="Chromosome"/>
</dbReference>
<dbReference type="EMBL" id="CP060636">
    <property type="protein sequence ID" value="QNM13697.1"/>
    <property type="molecule type" value="Genomic_DNA"/>
</dbReference>
<gene>
    <name evidence="5" type="ORF">H9Q80_07080</name>
</gene>
<keyword evidence="2 5" id="KW-0067">ATP-binding</keyword>
<evidence type="ECO:0000313" key="5">
    <source>
        <dbReference type="EMBL" id="QNM13697.1"/>
    </source>
</evidence>